<feature type="transmembrane region" description="Helical" evidence="8">
    <location>
        <begin position="190"/>
        <end position="210"/>
    </location>
</feature>
<reference evidence="10 11" key="1">
    <citation type="journal article" date="2012" name="Genome Biol.">
        <title>The genome of the polar eukaryotic microalga coccomyxa subellipsoidea reveals traits of cold adaptation.</title>
        <authorList>
            <person name="Blanc G."/>
            <person name="Agarkova I."/>
            <person name="Grimwood J."/>
            <person name="Kuo A."/>
            <person name="Brueggeman A."/>
            <person name="Dunigan D."/>
            <person name="Gurnon J."/>
            <person name="Ladunga I."/>
            <person name="Lindquist E."/>
            <person name="Lucas S."/>
            <person name="Pangilinan J."/>
            <person name="Proschold T."/>
            <person name="Salamov A."/>
            <person name="Schmutz J."/>
            <person name="Weeks D."/>
            <person name="Yamada T."/>
            <person name="Claverie J.M."/>
            <person name="Grigoriev I."/>
            <person name="Van Etten J."/>
            <person name="Lomsadze A."/>
            <person name="Borodovsky M."/>
        </authorList>
    </citation>
    <scope>NUCLEOTIDE SEQUENCE [LARGE SCALE GENOMIC DNA]</scope>
    <source>
        <strain evidence="10 11">C-169</strain>
    </source>
</reference>
<accession>I0YIB5</accession>
<feature type="transmembrane region" description="Helical" evidence="8">
    <location>
        <begin position="124"/>
        <end position="144"/>
    </location>
</feature>
<evidence type="ECO:0000256" key="3">
    <source>
        <dbReference type="ARBA" id="ARBA00022692"/>
    </source>
</evidence>
<dbReference type="GO" id="GO:0016020">
    <property type="term" value="C:membrane"/>
    <property type="evidence" value="ECO:0007669"/>
    <property type="project" value="UniProtKB-SubCell"/>
</dbReference>
<dbReference type="InterPro" id="IPR044770">
    <property type="entry name" value="MFS_spinster-like"/>
</dbReference>
<dbReference type="Gene3D" id="1.20.1250.20">
    <property type="entry name" value="MFS general substrate transporter like domains"/>
    <property type="match status" value="2"/>
</dbReference>
<evidence type="ECO:0000259" key="9">
    <source>
        <dbReference type="PROSITE" id="PS50850"/>
    </source>
</evidence>
<dbReference type="GO" id="GO:0022857">
    <property type="term" value="F:transmembrane transporter activity"/>
    <property type="evidence" value="ECO:0007669"/>
    <property type="project" value="InterPro"/>
</dbReference>
<dbReference type="eggNOG" id="KOG1330">
    <property type="taxonomic scope" value="Eukaryota"/>
</dbReference>
<evidence type="ECO:0000256" key="4">
    <source>
        <dbReference type="ARBA" id="ARBA00022989"/>
    </source>
</evidence>
<dbReference type="InterPro" id="IPR036259">
    <property type="entry name" value="MFS_trans_sf"/>
</dbReference>
<evidence type="ECO:0000256" key="8">
    <source>
        <dbReference type="SAM" id="Phobius"/>
    </source>
</evidence>
<dbReference type="PANTHER" id="PTHR23505:SF52">
    <property type="entry name" value="MAJOR FACILITATOR SUPERFAMILY PROTEIN"/>
    <property type="match status" value="1"/>
</dbReference>
<comment type="similarity">
    <text evidence="6">Belongs to the major facilitator superfamily. Spinster (TC 2.A.1.49) family.</text>
</comment>
<proteinExistence type="inferred from homology"/>
<evidence type="ECO:0000256" key="2">
    <source>
        <dbReference type="ARBA" id="ARBA00022448"/>
    </source>
</evidence>
<dbReference type="PANTHER" id="PTHR23505">
    <property type="entry name" value="SPINSTER"/>
    <property type="match status" value="1"/>
</dbReference>
<feature type="compositionally biased region" description="Basic and acidic residues" evidence="7">
    <location>
        <begin position="11"/>
        <end position="21"/>
    </location>
</feature>
<keyword evidence="4 8" id="KW-1133">Transmembrane helix</keyword>
<feature type="transmembrane region" description="Helical" evidence="8">
    <location>
        <begin position="445"/>
        <end position="468"/>
    </location>
</feature>
<feature type="compositionally biased region" description="Polar residues" evidence="7">
    <location>
        <begin position="518"/>
        <end position="527"/>
    </location>
</feature>
<dbReference type="KEGG" id="csl:COCSUDRAFT_68379"/>
<feature type="transmembrane region" description="Helical" evidence="8">
    <location>
        <begin position="289"/>
        <end position="308"/>
    </location>
</feature>
<evidence type="ECO:0000313" key="10">
    <source>
        <dbReference type="EMBL" id="EIE18134.1"/>
    </source>
</evidence>
<name>I0YIB5_COCSC</name>
<protein>
    <submittedName>
        <fullName evidence="10">MFS general substrate transporter</fullName>
    </submittedName>
</protein>
<feature type="region of interest" description="Disordered" evidence="7">
    <location>
        <begin position="1"/>
        <end position="21"/>
    </location>
</feature>
<dbReference type="SUPFAM" id="SSF103473">
    <property type="entry name" value="MFS general substrate transporter"/>
    <property type="match status" value="1"/>
</dbReference>
<feature type="region of interest" description="Disordered" evidence="7">
    <location>
        <begin position="496"/>
        <end position="527"/>
    </location>
</feature>
<dbReference type="InterPro" id="IPR011701">
    <property type="entry name" value="MFS"/>
</dbReference>
<keyword evidence="11" id="KW-1185">Reference proteome</keyword>
<dbReference type="EMBL" id="AGSI01000026">
    <property type="protein sequence ID" value="EIE18134.1"/>
    <property type="molecule type" value="Genomic_DNA"/>
</dbReference>
<comment type="caution">
    <text evidence="10">The sequence shown here is derived from an EMBL/GenBank/DDBJ whole genome shotgun (WGS) entry which is preliminary data.</text>
</comment>
<organism evidence="10 11">
    <name type="scientific">Coccomyxa subellipsoidea (strain C-169)</name>
    <name type="common">Green microalga</name>
    <dbReference type="NCBI Taxonomy" id="574566"/>
    <lineage>
        <taxon>Eukaryota</taxon>
        <taxon>Viridiplantae</taxon>
        <taxon>Chlorophyta</taxon>
        <taxon>core chlorophytes</taxon>
        <taxon>Trebouxiophyceae</taxon>
        <taxon>Trebouxiophyceae incertae sedis</taxon>
        <taxon>Coccomyxaceae</taxon>
        <taxon>Coccomyxa</taxon>
        <taxon>Coccomyxa subellipsoidea</taxon>
    </lineage>
</organism>
<dbReference type="PROSITE" id="PS50850">
    <property type="entry name" value="MFS"/>
    <property type="match status" value="1"/>
</dbReference>
<evidence type="ECO:0000256" key="6">
    <source>
        <dbReference type="ARBA" id="ARBA00024338"/>
    </source>
</evidence>
<keyword evidence="3 8" id="KW-0812">Transmembrane</keyword>
<keyword evidence="2" id="KW-0813">Transport</keyword>
<dbReference type="Proteomes" id="UP000007264">
    <property type="component" value="Unassembled WGS sequence"/>
</dbReference>
<feature type="transmembrane region" description="Helical" evidence="8">
    <location>
        <begin position="156"/>
        <end position="178"/>
    </location>
</feature>
<dbReference type="OrthoDB" id="440755at2759"/>
<dbReference type="AlphaFoldDB" id="I0YIB5"/>
<dbReference type="InterPro" id="IPR020846">
    <property type="entry name" value="MFS_dom"/>
</dbReference>
<sequence length="527" mass="56695">MAVQIEAPESPTKHADGEVDDRKARCRQVRTTVALMLSFIVEKADEMILPAAYKFIGQSLNATPAQLGSITLTRALVQALSSPLGGLLGDRLDRTHIIAFGCFLWGVMTMAIGLSTTLTQAMSFSAWNGLGLALVIPCVQSLIADVYSSTTRGRAFGLLFLTSGLGGMAGGFFATSIGSQKPFGVDGWRFAFFVIAGISVCTGFLTAFMASDPRKGELRKCGANRRECFGWLCQRSREMARDIYLVLRVRSFQIIVLQGIVGTMPWVAMGFTTLYLQLLGFSDIKAATLVALFGLGCALGSFGGGYIGDMLTKAFPNSGRIMAAQFSVLMTFPCTLVIYKCLPVTAPGGMDTMVLPYAAVFFFTGLLISWSGTNNSAMFAEIVPEQLRSAVYAFDRSFEGAVGATAAPLVGLVAEKVFGFRGSLGSEAVPDAALQLANAHALGNAMLVLLLAPWGFDFIFYCGLYYTLPKDRERSRTLGRLLTYTQSDANLCELGRIPAPDSDQTDSNLGKLSMPMKRSSNPTEFFS</sequence>
<evidence type="ECO:0000256" key="7">
    <source>
        <dbReference type="SAM" id="MobiDB-lite"/>
    </source>
</evidence>
<gene>
    <name evidence="10" type="ORF">COCSUDRAFT_68379</name>
</gene>
<feature type="transmembrane region" description="Helical" evidence="8">
    <location>
        <begin position="320"/>
        <end position="342"/>
    </location>
</feature>
<evidence type="ECO:0000256" key="1">
    <source>
        <dbReference type="ARBA" id="ARBA00004141"/>
    </source>
</evidence>
<feature type="transmembrane region" description="Helical" evidence="8">
    <location>
        <begin position="97"/>
        <end position="118"/>
    </location>
</feature>
<evidence type="ECO:0000256" key="5">
    <source>
        <dbReference type="ARBA" id="ARBA00023136"/>
    </source>
</evidence>
<evidence type="ECO:0000313" key="11">
    <source>
        <dbReference type="Proteomes" id="UP000007264"/>
    </source>
</evidence>
<keyword evidence="5 8" id="KW-0472">Membrane</keyword>
<feature type="transmembrane region" description="Helical" evidence="8">
    <location>
        <begin position="354"/>
        <end position="372"/>
    </location>
</feature>
<dbReference type="GeneID" id="17036138"/>
<dbReference type="RefSeq" id="XP_005642678.1">
    <property type="nucleotide sequence ID" value="XM_005642621.1"/>
</dbReference>
<feature type="domain" description="Major facilitator superfamily (MFS) profile" evidence="9">
    <location>
        <begin position="31"/>
        <end position="456"/>
    </location>
</feature>
<comment type="subcellular location">
    <subcellularLocation>
        <location evidence="1">Membrane</location>
        <topology evidence="1">Multi-pass membrane protein</topology>
    </subcellularLocation>
</comment>
<dbReference type="Pfam" id="PF07690">
    <property type="entry name" value="MFS_1"/>
    <property type="match status" value="1"/>
</dbReference>